<feature type="compositionally biased region" description="Basic and acidic residues" evidence="1">
    <location>
        <begin position="39"/>
        <end position="58"/>
    </location>
</feature>
<reference evidence="3" key="1">
    <citation type="submission" date="2014-04" db="EMBL/GenBank/DDBJ databases">
        <title>Evolutionary Origins and Diversification of the Mycorrhizal Mutualists.</title>
        <authorList>
            <consortium name="DOE Joint Genome Institute"/>
            <consortium name="Mycorrhizal Genomics Consortium"/>
            <person name="Kohler A."/>
            <person name="Kuo A."/>
            <person name="Nagy L.G."/>
            <person name="Floudas D."/>
            <person name="Copeland A."/>
            <person name="Barry K.W."/>
            <person name="Cichocki N."/>
            <person name="Veneault-Fourrey C."/>
            <person name="LaButti K."/>
            <person name="Lindquist E.A."/>
            <person name="Lipzen A."/>
            <person name="Lundell T."/>
            <person name="Morin E."/>
            <person name="Murat C."/>
            <person name="Riley R."/>
            <person name="Ohm R."/>
            <person name="Sun H."/>
            <person name="Tunlid A."/>
            <person name="Henrissat B."/>
            <person name="Grigoriev I.V."/>
            <person name="Hibbett D.S."/>
            <person name="Martin F."/>
        </authorList>
    </citation>
    <scope>NUCLEOTIDE SEQUENCE [LARGE SCALE GENOMIC DNA]</scope>
    <source>
        <strain evidence="3">FD-334 SS-4</strain>
    </source>
</reference>
<evidence type="ECO:0000313" key="2">
    <source>
        <dbReference type="EMBL" id="KJA16338.1"/>
    </source>
</evidence>
<protein>
    <submittedName>
        <fullName evidence="2">Uncharacterized protein</fullName>
    </submittedName>
</protein>
<dbReference type="AlphaFoldDB" id="A0A0D2LZK3"/>
<evidence type="ECO:0000256" key="1">
    <source>
        <dbReference type="SAM" id="MobiDB-lite"/>
    </source>
</evidence>
<dbReference type="EMBL" id="KN817623">
    <property type="protein sequence ID" value="KJA16338.1"/>
    <property type="molecule type" value="Genomic_DNA"/>
</dbReference>
<dbReference type="Proteomes" id="UP000054270">
    <property type="component" value="Unassembled WGS sequence"/>
</dbReference>
<evidence type="ECO:0000313" key="3">
    <source>
        <dbReference type="Proteomes" id="UP000054270"/>
    </source>
</evidence>
<gene>
    <name evidence="2" type="ORF">HYPSUDRAFT_47446</name>
</gene>
<proteinExistence type="predicted"/>
<accession>A0A0D2LZK3</accession>
<keyword evidence="3" id="KW-1185">Reference proteome</keyword>
<feature type="region of interest" description="Disordered" evidence="1">
    <location>
        <begin position="34"/>
        <end position="96"/>
    </location>
</feature>
<feature type="compositionally biased region" description="Basic and acidic residues" evidence="1">
    <location>
        <begin position="82"/>
        <end position="92"/>
    </location>
</feature>
<name>A0A0D2LZK3_HYPSF</name>
<organism evidence="2 3">
    <name type="scientific">Hypholoma sublateritium (strain FD-334 SS-4)</name>
    <dbReference type="NCBI Taxonomy" id="945553"/>
    <lineage>
        <taxon>Eukaryota</taxon>
        <taxon>Fungi</taxon>
        <taxon>Dikarya</taxon>
        <taxon>Basidiomycota</taxon>
        <taxon>Agaricomycotina</taxon>
        <taxon>Agaricomycetes</taxon>
        <taxon>Agaricomycetidae</taxon>
        <taxon>Agaricales</taxon>
        <taxon>Agaricineae</taxon>
        <taxon>Strophariaceae</taxon>
        <taxon>Hypholoma</taxon>
    </lineage>
</organism>
<sequence length="120" mass="13053">MNISHSAHTLPLHVSLPIRAQRIRLGATAQACAQTQAGSEREGNLARGNGADRYDHGRSARRRRLNGAHREQEVSFKGSGEQIREETARESGDGGYIKTGRTFECTVRATSVSYQSTDGA</sequence>